<evidence type="ECO:0000256" key="4">
    <source>
        <dbReference type="SAM" id="Coils"/>
    </source>
</evidence>
<dbReference type="CDD" id="cd00051">
    <property type="entry name" value="EFh"/>
    <property type="match status" value="2"/>
</dbReference>
<dbReference type="PANTHER" id="PTHR34524">
    <property type="entry name" value="CALCYPHOSIN"/>
    <property type="match status" value="1"/>
</dbReference>
<keyword evidence="2" id="KW-0677">Repeat</keyword>
<dbReference type="SMART" id="SM00054">
    <property type="entry name" value="EFh"/>
    <property type="match status" value="4"/>
</dbReference>
<evidence type="ECO:0000259" key="5">
    <source>
        <dbReference type="PROSITE" id="PS50003"/>
    </source>
</evidence>
<dbReference type="Proteomes" id="UP001186944">
    <property type="component" value="Unassembled WGS sequence"/>
</dbReference>
<evidence type="ECO:0000313" key="7">
    <source>
        <dbReference type="EMBL" id="KAK3086147.1"/>
    </source>
</evidence>
<evidence type="ECO:0000256" key="3">
    <source>
        <dbReference type="ARBA" id="ARBA00022837"/>
    </source>
</evidence>
<keyword evidence="3" id="KW-0106">Calcium</keyword>
<dbReference type="InterPro" id="IPR011993">
    <property type="entry name" value="PH-like_dom_sf"/>
</dbReference>
<dbReference type="InterPro" id="IPR011992">
    <property type="entry name" value="EF-hand-dom_pair"/>
</dbReference>
<accession>A0AA88XIZ6</accession>
<dbReference type="GO" id="GO:0005509">
    <property type="term" value="F:calcium ion binding"/>
    <property type="evidence" value="ECO:0007669"/>
    <property type="project" value="InterPro"/>
</dbReference>
<name>A0AA88XIZ6_PINIB</name>
<feature type="domain" description="PH" evidence="5">
    <location>
        <begin position="196"/>
        <end position="303"/>
    </location>
</feature>
<reference evidence="7" key="1">
    <citation type="submission" date="2019-08" db="EMBL/GenBank/DDBJ databases">
        <title>The improved chromosome-level genome for the pearl oyster Pinctada fucata martensii using PacBio sequencing and Hi-C.</title>
        <authorList>
            <person name="Zheng Z."/>
        </authorList>
    </citation>
    <scope>NUCLEOTIDE SEQUENCE</scope>
    <source>
        <strain evidence="7">ZZ-2019</strain>
        <tissue evidence="7">Adductor muscle</tissue>
    </source>
</reference>
<organism evidence="7 8">
    <name type="scientific">Pinctada imbricata</name>
    <name type="common">Atlantic pearl-oyster</name>
    <name type="synonym">Pinctada martensii</name>
    <dbReference type="NCBI Taxonomy" id="66713"/>
    <lineage>
        <taxon>Eukaryota</taxon>
        <taxon>Metazoa</taxon>
        <taxon>Spiralia</taxon>
        <taxon>Lophotrochozoa</taxon>
        <taxon>Mollusca</taxon>
        <taxon>Bivalvia</taxon>
        <taxon>Autobranchia</taxon>
        <taxon>Pteriomorphia</taxon>
        <taxon>Pterioida</taxon>
        <taxon>Pterioidea</taxon>
        <taxon>Pteriidae</taxon>
        <taxon>Pinctada</taxon>
    </lineage>
</organism>
<protein>
    <recommendedName>
        <fullName evidence="9">Calmodulin</fullName>
    </recommendedName>
</protein>
<dbReference type="InterPro" id="IPR018247">
    <property type="entry name" value="EF_Hand_1_Ca_BS"/>
</dbReference>
<evidence type="ECO:0008006" key="9">
    <source>
        <dbReference type="Google" id="ProtNLM"/>
    </source>
</evidence>
<gene>
    <name evidence="7" type="ORF">FSP39_014296</name>
</gene>
<dbReference type="InterPro" id="IPR051581">
    <property type="entry name" value="Ca-bind"/>
</dbReference>
<dbReference type="AlphaFoldDB" id="A0AA88XIZ6"/>
<dbReference type="PROSITE" id="PS00018">
    <property type="entry name" value="EF_HAND_1"/>
    <property type="match status" value="3"/>
</dbReference>
<comment type="caution">
    <text evidence="7">The sequence shown here is derived from an EMBL/GenBank/DDBJ whole genome shotgun (WGS) entry which is preliminary data.</text>
</comment>
<dbReference type="PANTHER" id="PTHR34524:SF6">
    <property type="entry name" value="CALCYPHOSINE LIKE"/>
    <property type="match status" value="1"/>
</dbReference>
<evidence type="ECO:0000256" key="2">
    <source>
        <dbReference type="ARBA" id="ARBA00022737"/>
    </source>
</evidence>
<dbReference type="SMART" id="SM00233">
    <property type="entry name" value="PH"/>
    <property type="match status" value="1"/>
</dbReference>
<feature type="domain" description="EF-hand" evidence="6">
    <location>
        <begin position="411"/>
        <end position="446"/>
    </location>
</feature>
<dbReference type="EMBL" id="VSWD01000012">
    <property type="protein sequence ID" value="KAK3086147.1"/>
    <property type="molecule type" value="Genomic_DNA"/>
</dbReference>
<dbReference type="PROSITE" id="PS50222">
    <property type="entry name" value="EF_HAND_2"/>
    <property type="match status" value="3"/>
</dbReference>
<dbReference type="Pfam" id="PF13499">
    <property type="entry name" value="EF-hand_7"/>
    <property type="match status" value="1"/>
</dbReference>
<feature type="coiled-coil region" evidence="4">
    <location>
        <begin position="313"/>
        <end position="383"/>
    </location>
</feature>
<evidence type="ECO:0000256" key="1">
    <source>
        <dbReference type="ARBA" id="ARBA00022723"/>
    </source>
</evidence>
<feature type="domain" description="EF-hand" evidence="6">
    <location>
        <begin position="452"/>
        <end position="487"/>
    </location>
</feature>
<dbReference type="Pfam" id="PF00169">
    <property type="entry name" value="PH"/>
    <property type="match status" value="1"/>
</dbReference>
<dbReference type="SUPFAM" id="SSF50729">
    <property type="entry name" value="PH domain-like"/>
    <property type="match status" value="1"/>
</dbReference>
<dbReference type="PROSITE" id="PS50003">
    <property type="entry name" value="PH_DOMAIN"/>
    <property type="match status" value="1"/>
</dbReference>
<evidence type="ECO:0000313" key="8">
    <source>
        <dbReference type="Proteomes" id="UP001186944"/>
    </source>
</evidence>
<dbReference type="Pfam" id="PF13202">
    <property type="entry name" value="EF-hand_5"/>
    <property type="match status" value="1"/>
</dbReference>
<keyword evidence="8" id="KW-1185">Reference proteome</keyword>
<dbReference type="InterPro" id="IPR002048">
    <property type="entry name" value="EF_hand_dom"/>
</dbReference>
<keyword evidence="1" id="KW-0479">Metal-binding</keyword>
<proteinExistence type="predicted"/>
<dbReference type="Gene3D" id="1.10.238.10">
    <property type="entry name" value="EF-hand"/>
    <property type="match status" value="2"/>
</dbReference>
<dbReference type="SUPFAM" id="SSF47473">
    <property type="entry name" value="EF-hand"/>
    <property type="match status" value="1"/>
</dbReference>
<sequence length="791" mass="89571">MPGEQLVCILQAVKAADGKKKADPFIPKSLLKEVIHALQSLDVLTISIDGFNKAFVDDEVTFAKLRSFVCDGIPSDDFCIKKIFDKIESACWELCKETYTTFVDANHSEKLWNIANVLSNENTYPPRVDKEECEWLETKLAALVGSDGLSRKIAFPTSGLCFQEFSNALYYTYFGNMTKEEVDSSVDILYKWLVVEVLQSGWLFKRSKKQANWTTWSKRWCVLTPSEMIYYDKPTSTKAAKLMGEIEIQNDTKVQSSKEMRGITHEFKHRLKIIDFPSIECEIAAYSKQLKDAWKVSLENAINACNEKTTPVQKLLKQKAKKLQNADKELQKLFNNICVGKTLQGFEKEDDKRQGKDKTSEKMDDAEKSVEFLDEEAKKLKAVFLKIDTNGNGVLSRNEFYQYVGDLGLKMNEKEIDLVFDTIDKDGSGHLSFGEFEEFFAQNILGEKGTGESVASTRQAFMKADQDGSGTLSFKEFTEYMWNRKRTARISKLLGIFEKLGKPGDKEISFGVFHDFLAEQGTPAIESDIIDGESNENAFEKQLKCAVDATEAQELADCIQERWEAFTSFNRKGASGETVMTGSEAMVADFVPGEYSLIDLACFSDLPPLIPKHTAVKNVLWQTNNKKGKSGKIIFPKDFDGKIATDFATNELLRYYGCSFADSKQEKISLLYRHGIQDFTYENAYLSEYVKKSNGGAGIERHPFSHLDCPLDDDSGYFVMAKITDDNEFHVTAFKVPTRHTLYIPAGSIHSNDYLKGTWRTMLSDEAQIEHVHLTRRAEGETLENFTFVFV</sequence>
<keyword evidence="4" id="KW-0175">Coiled coil</keyword>
<feature type="domain" description="EF-hand" evidence="6">
    <location>
        <begin position="375"/>
        <end position="410"/>
    </location>
</feature>
<dbReference type="InterPro" id="IPR001849">
    <property type="entry name" value="PH_domain"/>
</dbReference>
<dbReference type="Gene3D" id="2.30.29.30">
    <property type="entry name" value="Pleckstrin-homology domain (PH domain)/Phosphotyrosine-binding domain (PTB)"/>
    <property type="match status" value="1"/>
</dbReference>
<evidence type="ECO:0000259" key="6">
    <source>
        <dbReference type="PROSITE" id="PS50222"/>
    </source>
</evidence>